<organism evidence="1 2">
    <name type="scientific">Clarias magur</name>
    <name type="common">Asian catfish</name>
    <name type="synonym">Macropteronotus magur</name>
    <dbReference type="NCBI Taxonomy" id="1594786"/>
    <lineage>
        <taxon>Eukaryota</taxon>
        <taxon>Metazoa</taxon>
        <taxon>Chordata</taxon>
        <taxon>Craniata</taxon>
        <taxon>Vertebrata</taxon>
        <taxon>Euteleostomi</taxon>
        <taxon>Actinopterygii</taxon>
        <taxon>Neopterygii</taxon>
        <taxon>Teleostei</taxon>
        <taxon>Ostariophysi</taxon>
        <taxon>Siluriformes</taxon>
        <taxon>Clariidae</taxon>
        <taxon>Clarias</taxon>
    </lineage>
</organism>
<reference evidence="1" key="1">
    <citation type="submission" date="2020-07" db="EMBL/GenBank/DDBJ databases">
        <title>Clarias magur genome sequencing, assembly and annotation.</title>
        <authorList>
            <person name="Kushwaha B."/>
            <person name="Kumar R."/>
            <person name="Das P."/>
            <person name="Joshi C.G."/>
            <person name="Kumar D."/>
            <person name="Nagpure N.S."/>
            <person name="Pandey M."/>
            <person name="Agarwal S."/>
            <person name="Srivastava S."/>
            <person name="Singh M."/>
            <person name="Sahoo L."/>
            <person name="Jayasankar P."/>
            <person name="Meher P.K."/>
            <person name="Koringa P.G."/>
            <person name="Iquebal M.A."/>
            <person name="Das S.P."/>
            <person name="Bit A."/>
            <person name="Patnaik S."/>
            <person name="Patel N."/>
            <person name="Shah T.M."/>
            <person name="Hinsu A."/>
            <person name="Jena J.K."/>
        </authorList>
    </citation>
    <scope>NUCLEOTIDE SEQUENCE</scope>
    <source>
        <strain evidence="1">CIFAMagur01</strain>
        <tissue evidence="1">Testis</tissue>
    </source>
</reference>
<name>A0A8J4WXA2_CLAMG</name>
<comment type="caution">
    <text evidence="1">The sequence shown here is derived from an EMBL/GenBank/DDBJ whole genome shotgun (WGS) entry which is preliminary data.</text>
</comment>
<evidence type="ECO:0000313" key="1">
    <source>
        <dbReference type="EMBL" id="KAF5894301.1"/>
    </source>
</evidence>
<proteinExistence type="predicted"/>
<gene>
    <name evidence="1" type="ORF">DAT39_016010</name>
</gene>
<dbReference type="EMBL" id="QNUK01000381">
    <property type="protein sequence ID" value="KAF5894301.1"/>
    <property type="molecule type" value="Genomic_DNA"/>
</dbReference>
<sequence>MRWLDWSPLPVVGWSSGEALEQRILANMAQTNNVSQNSNGEMDDSPNTLVYRKCLSEAETYDLWPGGQQ</sequence>
<accession>A0A8J4WXA2</accession>
<dbReference type="Proteomes" id="UP000727407">
    <property type="component" value="Unassembled WGS sequence"/>
</dbReference>
<keyword evidence="2" id="KW-1185">Reference proteome</keyword>
<protein>
    <submittedName>
        <fullName evidence="1">Regulator of G-protein signaling 7-like</fullName>
    </submittedName>
</protein>
<evidence type="ECO:0000313" key="2">
    <source>
        <dbReference type="Proteomes" id="UP000727407"/>
    </source>
</evidence>
<dbReference type="AlphaFoldDB" id="A0A8J4WXA2"/>